<dbReference type="InterPro" id="IPR036452">
    <property type="entry name" value="Ribo_hydro-like"/>
</dbReference>
<dbReference type="SUPFAM" id="SSF53590">
    <property type="entry name" value="Nucleoside hydrolase"/>
    <property type="match status" value="1"/>
</dbReference>
<accession>A0A1I5BZD0</accession>
<dbReference type="CDD" id="cd02651">
    <property type="entry name" value="nuc_hydro_IU_UC_XIUA"/>
    <property type="match status" value="1"/>
</dbReference>
<evidence type="ECO:0000259" key="3">
    <source>
        <dbReference type="Pfam" id="PF01156"/>
    </source>
</evidence>
<reference evidence="4 5" key="1">
    <citation type="submission" date="2016-10" db="EMBL/GenBank/DDBJ databases">
        <authorList>
            <person name="de Groot N.N."/>
        </authorList>
    </citation>
    <scope>NUCLEOTIDE SEQUENCE [LARGE SCALE GENOMIC DNA]</scope>
    <source>
        <strain evidence="4 5">ML2</strain>
    </source>
</reference>
<dbReference type="OrthoDB" id="9797882at2"/>
<organism evidence="4 5">
    <name type="scientific">Proteiniclasticum ruminis</name>
    <dbReference type="NCBI Taxonomy" id="398199"/>
    <lineage>
        <taxon>Bacteria</taxon>
        <taxon>Bacillati</taxon>
        <taxon>Bacillota</taxon>
        <taxon>Clostridia</taxon>
        <taxon>Eubacteriales</taxon>
        <taxon>Clostridiaceae</taxon>
        <taxon>Proteiniclasticum</taxon>
    </lineage>
</organism>
<gene>
    <name evidence="4" type="ORF">SAMN04488695_105136</name>
</gene>
<feature type="domain" description="Inosine/uridine-preferring nucleoside hydrolase" evidence="3">
    <location>
        <begin position="8"/>
        <end position="303"/>
    </location>
</feature>
<dbReference type="EMBL" id="FOVK01000005">
    <property type="protein sequence ID" value="SFN80060.1"/>
    <property type="molecule type" value="Genomic_DNA"/>
</dbReference>
<dbReference type="InterPro" id="IPR001910">
    <property type="entry name" value="Inosine/uridine_hydrolase_dom"/>
</dbReference>
<dbReference type="Proteomes" id="UP000181899">
    <property type="component" value="Unassembled WGS sequence"/>
</dbReference>
<keyword evidence="1" id="KW-0378">Hydrolase</keyword>
<dbReference type="Pfam" id="PF01156">
    <property type="entry name" value="IU_nuc_hydro"/>
    <property type="match status" value="1"/>
</dbReference>
<keyword evidence="2" id="KW-0326">Glycosidase</keyword>
<dbReference type="GO" id="GO:0006152">
    <property type="term" value="P:purine nucleoside catabolic process"/>
    <property type="evidence" value="ECO:0007669"/>
    <property type="project" value="TreeGrafter"/>
</dbReference>
<dbReference type="PANTHER" id="PTHR12304">
    <property type="entry name" value="INOSINE-URIDINE PREFERRING NUCLEOSIDE HYDROLASE"/>
    <property type="match status" value="1"/>
</dbReference>
<dbReference type="PANTHER" id="PTHR12304:SF4">
    <property type="entry name" value="URIDINE NUCLEOSIDASE"/>
    <property type="match status" value="1"/>
</dbReference>
<evidence type="ECO:0000256" key="2">
    <source>
        <dbReference type="ARBA" id="ARBA00023295"/>
    </source>
</evidence>
<dbReference type="GO" id="GO:0008477">
    <property type="term" value="F:purine nucleosidase activity"/>
    <property type="evidence" value="ECO:0007669"/>
    <property type="project" value="TreeGrafter"/>
</dbReference>
<dbReference type="RefSeq" id="WP_074912088.1">
    <property type="nucleotide sequence ID" value="NZ_FOVK01000005.1"/>
</dbReference>
<proteinExistence type="predicted"/>
<dbReference type="AlphaFoldDB" id="A0A1I5BZD0"/>
<protein>
    <submittedName>
        <fullName evidence="4">Ribosylpyrimidine nucleosidase</fullName>
    </submittedName>
</protein>
<evidence type="ECO:0000313" key="4">
    <source>
        <dbReference type="EMBL" id="SFN80060.1"/>
    </source>
</evidence>
<name>A0A1I5BZD0_9CLOT</name>
<sequence length="313" mass="34570">MKENVRKIILDCDPGHDDAVAIIMAAKHPMIDLLGITIVAGNQTLEKTTRNGLNVVQKLGLDVPVYAGCGIPMVRDRQIIADDIHGETGLDGPVFDPLTREAEKEHAVDFIIRTLMESDGDVTLVPTGPLTNIAMAMRREPRIVDKIQEIVLMGGAYQLGNVTPAGEFNIVADAEAAYVVFNSGRPVVMMGLDLTRQALCYPEIVERMRSIGNPASELFADLMTFFGKTQKAVFGWEGGPLHDPTCIAYLINPDCIEVKDMYTEVEIRSERCYGRTLCDYFGITGKEPNSKVAVKLDKEGFWNTVEECLKLYN</sequence>
<dbReference type="InterPro" id="IPR023186">
    <property type="entry name" value="IUNH"/>
</dbReference>
<dbReference type="GO" id="GO:0045437">
    <property type="term" value="F:uridine nucleosidase activity"/>
    <property type="evidence" value="ECO:0007669"/>
    <property type="project" value="UniProtKB-ARBA"/>
</dbReference>
<keyword evidence="5" id="KW-1185">Reference proteome</keyword>
<dbReference type="InterPro" id="IPR015910">
    <property type="entry name" value="I/U_nuclsd_hydro_CS"/>
</dbReference>
<dbReference type="Gene3D" id="3.90.245.10">
    <property type="entry name" value="Ribonucleoside hydrolase-like"/>
    <property type="match status" value="1"/>
</dbReference>
<evidence type="ECO:0000256" key="1">
    <source>
        <dbReference type="ARBA" id="ARBA00022801"/>
    </source>
</evidence>
<dbReference type="NCBIfam" id="NF007417">
    <property type="entry name" value="PRK09955.1"/>
    <property type="match status" value="1"/>
</dbReference>
<dbReference type="GO" id="GO:0005829">
    <property type="term" value="C:cytosol"/>
    <property type="evidence" value="ECO:0007669"/>
    <property type="project" value="TreeGrafter"/>
</dbReference>
<dbReference type="PROSITE" id="PS01247">
    <property type="entry name" value="IUNH"/>
    <property type="match status" value="1"/>
</dbReference>
<evidence type="ECO:0000313" key="5">
    <source>
        <dbReference type="Proteomes" id="UP000181899"/>
    </source>
</evidence>